<feature type="region of interest" description="Disordered" evidence="2">
    <location>
        <begin position="77"/>
        <end position="96"/>
    </location>
</feature>
<proteinExistence type="predicted"/>
<name>A0A4V2UTI0_9SPHI</name>
<evidence type="ECO:0000313" key="4">
    <source>
        <dbReference type="EMBL" id="TCS86059.1"/>
    </source>
</evidence>
<dbReference type="Proteomes" id="UP000295807">
    <property type="component" value="Unassembled WGS sequence"/>
</dbReference>
<dbReference type="RefSeq" id="WP_132129865.1">
    <property type="nucleotide sequence ID" value="NZ_CP042432.1"/>
</dbReference>
<keyword evidence="1" id="KW-0694">RNA-binding</keyword>
<dbReference type="PANTHER" id="PTHR48027">
    <property type="entry name" value="HETEROGENEOUS NUCLEAR RIBONUCLEOPROTEIN 87F-RELATED"/>
    <property type="match status" value="1"/>
</dbReference>
<dbReference type="AlphaFoldDB" id="A0A4V2UTI0"/>
<accession>A0A4V2UTI0</accession>
<dbReference type="InterPro" id="IPR035979">
    <property type="entry name" value="RBD_domain_sf"/>
</dbReference>
<dbReference type="GO" id="GO:0003723">
    <property type="term" value="F:RNA binding"/>
    <property type="evidence" value="ECO:0007669"/>
    <property type="project" value="UniProtKB-KW"/>
</dbReference>
<dbReference type="InterPro" id="IPR000504">
    <property type="entry name" value="RRM_dom"/>
</dbReference>
<dbReference type="InterPro" id="IPR052462">
    <property type="entry name" value="SLIRP/GR-RBP-like"/>
</dbReference>
<dbReference type="OrthoDB" id="9798855at2"/>
<dbReference type="InterPro" id="IPR012677">
    <property type="entry name" value="Nucleotide-bd_a/b_plait_sf"/>
</dbReference>
<dbReference type="Gene3D" id="3.30.70.330">
    <property type="match status" value="1"/>
</dbReference>
<comment type="caution">
    <text evidence="4">The sequence shown here is derived from an EMBL/GenBank/DDBJ whole genome shotgun (WGS) entry which is preliminary data.</text>
</comment>
<sequence>MNIYVGNLSYKISEEELKEVFEQYGSVDSVKIVRDRDTGRSKGYAFLEMPEESEAQQAIDSLNEQTLGERTMVVNQARPREERAPRPQRNFGSRRY</sequence>
<feature type="domain" description="RRM" evidence="3">
    <location>
        <begin position="1"/>
        <end position="79"/>
    </location>
</feature>
<dbReference type="SUPFAM" id="SSF54928">
    <property type="entry name" value="RNA-binding domain, RBD"/>
    <property type="match status" value="1"/>
</dbReference>
<evidence type="ECO:0000256" key="2">
    <source>
        <dbReference type="SAM" id="MobiDB-lite"/>
    </source>
</evidence>
<organism evidence="4 5">
    <name type="scientific">Anseongella ginsenosidimutans</name>
    <dbReference type="NCBI Taxonomy" id="496056"/>
    <lineage>
        <taxon>Bacteria</taxon>
        <taxon>Pseudomonadati</taxon>
        <taxon>Bacteroidota</taxon>
        <taxon>Sphingobacteriia</taxon>
        <taxon>Sphingobacteriales</taxon>
        <taxon>Sphingobacteriaceae</taxon>
        <taxon>Anseongella</taxon>
    </lineage>
</organism>
<evidence type="ECO:0000313" key="5">
    <source>
        <dbReference type="Proteomes" id="UP000295807"/>
    </source>
</evidence>
<dbReference type="EMBL" id="SMAD01000009">
    <property type="protein sequence ID" value="TCS86059.1"/>
    <property type="molecule type" value="Genomic_DNA"/>
</dbReference>
<evidence type="ECO:0000259" key="3">
    <source>
        <dbReference type="PROSITE" id="PS50102"/>
    </source>
</evidence>
<keyword evidence="5" id="KW-1185">Reference proteome</keyword>
<gene>
    <name evidence="4" type="ORF">EDD80_10987</name>
</gene>
<protein>
    <submittedName>
        <fullName evidence="4">RNA recognition motif-containing protein</fullName>
    </submittedName>
</protein>
<dbReference type="PROSITE" id="PS50102">
    <property type="entry name" value="RRM"/>
    <property type="match status" value="1"/>
</dbReference>
<dbReference type="SMART" id="SM00360">
    <property type="entry name" value="RRM"/>
    <property type="match status" value="1"/>
</dbReference>
<evidence type="ECO:0000256" key="1">
    <source>
        <dbReference type="ARBA" id="ARBA00022884"/>
    </source>
</evidence>
<dbReference type="Pfam" id="PF00076">
    <property type="entry name" value="RRM_1"/>
    <property type="match status" value="1"/>
</dbReference>
<reference evidence="4 5" key="1">
    <citation type="submission" date="2019-03" db="EMBL/GenBank/DDBJ databases">
        <title>Genomic Encyclopedia of Type Strains, Phase IV (KMG-IV): sequencing the most valuable type-strain genomes for metagenomic binning, comparative biology and taxonomic classification.</title>
        <authorList>
            <person name="Goeker M."/>
        </authorList>
    </citation>
    <scope>NUCLEOTIDE SEQUENCE [LARGE SCALE GENOMIC DNA]</scope>
    <source>
        <strain evidence="4 5">DSM 21100</strain>
    </source>
</reference>